<evidence type="ECO:0000313" key="3">
    <source>
        <dbReference type="Proteomes" id="UP000054845"/>
    </source>
</evidence>
<keyword evidence="1" id="KW-0732">Signal</keyword>
<feature type="signal peptide" evidence="1">
    <location>
        <begin position="1"/>
        <end position="23"/>
    </location>
</feature>
<organism evidence="2 3">
    <name type="scientific">Ceraceosorus bombacis</name>
    <dbReference type="NCBI Taxonomy" id="401625"/>
    <lineage>
        <taxon>Eukaryota</taxon>
        <taxon>Fungi</taxon>
        <taxon>Dikarya</taxon>
        <taxon>Basidiomycota</taxon>
        <taxon>Ustilaginomycotina</taxon>
        <taxon>Exobasidiomycetes</taxon>
        <taxon>Ceraceosorales</taxon>
        <taxon>Ceraceosoraceae</taxon>
        <taxon>Ceraceosorus</taxon>
    </lineage>
</organism>
<protein>
    <submittedName>
        <fullName evidence="2">Uncharacterized protein</fullName>
    </submittedName>
</protein>
<evidence type="ECO:0000313" key="2">
    <source>
        <dbReference type="EMBL" id="CEH11986.1"/>
    </source>
</evidence>
<dbReference type="EMBL" id="CCYA01000089">
    <property type="protein sequence ID" value="CEH11986.1"/>
    <property type="molecule type" value="Genomic_DNA"/>
</dbReference>
<dbReference type="OrthoDB" id="5392397at2759"/>
<name>A0A0N7L8U8_9BASI</name>
<accession>A0A0N7L8U8</accession>
<feature type="chain" id="PRO_5006015154" evidence="1">
    <location>
        <begin position="24"/>
        <end position="187"/>
    </location>
</feature>
<proteinExistence type="predicted"/>
<sequence length="187" mass="20866">MIMRFFHALTAISVSLLLLSVRAEDQLILRPSSDEEQRRATQPKCGIDDYRFKFLRPAVNAALEQGEEFEVIYCSGAYFKISSIEATLFLEQSYRTNLQHIYTLAEHVKPVAGESDAGYSAYHFKARIPKEIDLASNFNLLLNETTTTYGYGGNADGTDVYDTLLPIKVFEQGGTPRPTSDTPKGPA</sequence>
<dbReference type="Proteomes" id="UP000054845">
    <property type="component" value="Unassembled WGS sequence"/>
</dbReference>
<dbReference type="AlphaFoldDB" id="A0A0N7L8U8"/>
<keyword evidence="3" id="KW-1185">Reference proteome</keyword>
<reference evidence="2 3" key="1">
    <citation type="submission" date="2014-09" db="EMBL/GenBank/DDBJ databases">
        <authorList>
            <person name="Magalhaes I.L.F."/>
            <person name="Oliveira U."/>
            <person name="Santos F.R."/>
            <person name="Vidigal T.H.D.A."/>
            <person name="Brescovit A.D."/>
            <person name="Santos A.J."/>
        </authorList>
    </citation>
    <scope>NUCLEOTIDE SEQUENCE [LARGE SCALE GENOMIC DNA]</scope>
</reference>
<evidence type="ECO:0000256" key="1">
    <source>
        <dbReference type="SAM" id="SignalP"/>
    </source>
</evidence>